<dbReference type="Pfam" id="PF01734">
    <property type="entry name" value="Patatin"/>
    <property type="match status" value="1"/>
</dbReference>
<feature type="domain" description="PNPLA" evidence="5">
    <location>
        <begin position="8"/>
        <end position="194"/>
    </location>
</feature>
<accession>A0A1F2PNI5</accession>
<dbReference type="EMBL" id="LKEU01000010">
    <property type="protein sequence ID" value="OFV72242.1"/>
    <property type="molecule type" value="Genomic_DNA"/>
</dbReference>
<name>A0A1F2PNI5_9FIRM</name>
<dbReference type="GO" id="GO:0016042">
    <property type="term" value="P:lipid catabolic process"/>
    <property type="evidence" value="ECO:0007669"/>
    <property type="project" value="UniProtKB-UniRule"/>
</dbReference>
<evidence type="ECO:0000256" key="4">
    <source>
        <dbReference type="PROSITE-ProRule" id="PRU01161"/>
    </source>
</evidence>
<dbReference type="AlphaFoldDB" id="A0A1F2PNI5"/>
<keyword evidence="1 4" id="KW-0378">Hydrolase</keyword>
<dbReference type="Proteomes" id="UP000176244">
    <property type="component" value="Unassembled WGS sequence"/>
</dbReference>
<evidence type="ECO:0000313" key="7">
    <source>
        <dbReference type="Proteomes" id="UP000176244"/>
    </source>
</evidence>
<feature type="short sequence motif" description="GXGXXG" evidence="4">
    <location>
        <begin position="12"/>
        <end position="17"/>
    </location>
</feature>
<dbReference type="RefSeq" id="WP_070369528.1">
    <property type="nucleotide sequence ID" value="NZ_LKEU01000010.1"/>
</dbReference>
<dbReference type="STRING" id="52694.ACWI_01530"/>
<dbReference type="InterPro" id="IPR016035">
    <property type="entry name" value="Acyl_Trfase/lysoPLipase"/>
</dbReference>
<feature type="short sequence motif" description="DGA/G" evidence="4">
    <location>
        <begin position="181"/>
        <end position="183"/>
    </location>
</feature>
<dbReference type="Gene3D" id="3.40.1090.10">
    <property type="entry name" value="Cytosolic phospholipase A2 catalytic domain"/>
    <property type="match status" value="2"/>
</dbReference>
<evidence type="ECO:0000313" key="6">
    <source>
        <dbReference type="EMBL" id="OFV72242.1"/>
    </source>
</evidence>
<evidence type="ECO:0000256" key="2">
    <source>
        <dbReference type="ARBA" id="ARBA00022963"/>
    </source>
</evidence>
<organism evidence="6 7">
    <name type="scientific">Acetobacterium wieringae</name>
    <dbReference type="NCBI Taxonomy" id="52694"/>
    <lineage>
        <taxon>Bacteria</taxon>
        <taxon>Bacillati</taxon>
        <taxon>Bacillota</taxon>
        <taxon>Clostridia</taxon>
        <taxon>Eubacteriales</taxon>
        <taxon>Eubacteriaceae</taxon>
        <taxon>Acetobacterium</taxon>
    </lineage>
</organism>
<evidence type="ECO:0000259" key="5">
    <source>
        <dbReference type="PROSITE" id="PS51635"/>
    </source>
</evidence>
<protein>
    <recommendedName>
        <fullName evidence="5">PNPLA domain-containing protein</fullName>
    </recommendedName>
</protein>
<dbReference type="PROSITE" id="PS51635">
    <property type="entry name" value="PNPLA"/>
    <property type="match status" value="1"/>
</dbReference>
<comment type="caution">
    <text evidence="6">The sequence shown here is derived from an EMBL/GenBank/DDBJ whole genome shotgun (WGS) entry which is preliminary data.</text>
</comment>
<keyword evidence="2 4" id="KW-0442">Lipid degradation</keyword>
<dbReference type="PANTHER" id="PTHR14226">
    <property type="entry name" value="NEUROPATHY TARGET ESTERASE/SWISS CHEESE D.MELANOGASTER"/>
    <property type="match status" value="1"/>
</dbReference>
<evidence type="ECO:0000256" key="1">
    <source>
        <dbReference type="ARBA" id="ARBA00022801"/>
    </source>
</evidence>
<dbReference type="OrthoDB" id="9770965at2"/>
<feature type="active site" description="Proton acceptor" evidence="4">
    <location>
        <position position="181"/>
    </location>
</feature>
<dbReference type="InterPro" id="IPR050301">
    <property type="entry name" value="NTE"/>
</dbReference>
<dbReference type="GO" id="GO:0016787">
    <property type="term" value="F:hydrolase activity"/>
    <property type="evidence" value="ECO:0007669"/>
    <property type="project" value="UniProtKB-UniRule"/>
</dbReference>
<gene>
    <name evidence="6" type="ORF">ACWI_01530</name>
</gene>
<feature type="active site" description="Nucleophile" evidence="4">
    <location>
        <position position="41"/>
    </location>
</feature>
<keyword evidence="3 4" id="KW-0443">Lipid metabolism</keyword>
<feature type="short sequence motif" description="GXSXG" evidence="4">
    <location>
        <begin position="39"/>
        <end position="43"/>
    </location>
</feature>
<dbReference type="InterPro" id="IPR002641">
    <property type="entry name" value="PNPLA_dom"/>
</dbReference>
<evidence type="ECO:0000256" key="3">
    <source>
        <dbReference type="ARBA" id="ARBA00023098"/>
    </source>
</evidence>
<dbReference type="PANTHER" id="PTHR14226:SF57">
    <property type="entry name" value="BLR7027 PROTEIN"/>
    <property type="match status" value="1"/>
</dbReference>
<dbReference type="SUPFAM" id="SSF52151">
    <property type="entry name" value="FabD/lysophospholipase-like"/>
    <property type="match status" value="1"/>
</dbReference>
<dbReference type="CDD" id="cd07209">
    <property type="entry name" value="Pat_hypo_Ecoli_Z1214_like"/>
    <property type="match status" value="1"/>
</dbReference>
<reference evidence="6 7" key="1">
    <citation type="submission" date="2015-09" db="EMBL/GenBank/DDBJ databases">
        <title>Genome sequence of Acetobacterium wieringae DSM 1911.</title>
        <authorList>
            <person name="Poehlein A."/>
            <person name="Bengelsdorf F.R."/>
            <person name="Schiel-Bengelsdorf B."/>
            <person name="Duerre P."/>
            <person name="Daniel R."/>
        </authorList>
    </citation>
    <scope>NUCLEOTIDE SEQUENCE [LARGE SCALE GENOMIC DNA]</scope>
    <source>
        <strain evidence="6 7">DSM 1911</strain>
    </source>
</reference>
<proteinExistence type="predicted"/>
<sequence>MSQQQYGLVLSGGGAKGAFEMGVWKALKECDYSLGAVIGTSVGALNAAMIAQDDYDIAMEFWSNLTINQVLDLNEIMTNTYVDQWSKESFDVFRNGFLTALFSDGLDISPLRDNLTRLICEDSIRNSPIRFGLVTVDITSLKPRQLMIDDIPQGQLIDYLLASAALPIFQKQEIDGKTYLDGGFFDNVPINFMLEQNFSQIISVEFPAPGMRKWVRDNNAEIITVNNSEFLGGILNFDTRQIEQNIQLGYLDAMKVFGALNGKHYYLNTQKSNTFFRKFIDTLGQPLSNKKQLQKMLALLNLPGAASQRDVLDALENLLKKTSFKNQPLGLGMLEITAKSMGVPRLENYSIDFFIQAILKELNRLLDENLTLLDNPKIIGTFLTPSNGSYLRYNFITFYIVFLSIRGDLSPERMSTFLSKFSPDIALSMITIFYIHEIINH</sequence>